<dbReference type="InterPro" id="IPR036890">
    <property type="entry name" value="HATPase_C_sf"/>
</dbReference>
<gene>
    <name evidence="14" type="ORF">FLX08_35475</name>
</gene>
<dbReference type="CDD" id="cd00082">
    <property type="entry name" value="HisKA"/>
    <property type="match status" value="1"/>
</dbReference>
<keyword evidence="9" id="KW-0902">Two-component regulatory system</keyword>
<dbReference type="AlphaFoldDB" id="A0A544Y8K2"/>
<dbReference type="CDD" id="cd00075">
    <property type="entry name" value="HATPase"/>
    <property type="match status" value="1"/>
</dbReference>
<keyword evidence="6 11" id="KW-0812">Transmembrane</keyword>
<dbReference type="InterPro" id="IPR036097">
    <property type="entry name" value="HisK_dim/P_sf"/>
</dbReference>
<evidence type="ECO:0000313" key="15">
    <source>
        <dbReference type="Proteomes" id="UP000316541"/>
    </source>
</evidence>
<dbReference type="Pfam" id="PF00512">
    <property type="entry name" value="HisKA"/>
    <property type="match status" value="1"/>
</dbReference>
<evidence type="ECO:0000256" key="6">
    <source>
        <dbReference type="ARBA" id="ARBA00022692"/>
    </source>
</evidence>
<evidence type="ECO:0000256" key="1">
    <source>
        <dbReference type="ARBA" id="ARBA00000085"/>
    </source>
</evidence>
<feature type="transmembrane region" description="Helical" evidence="11">
    <location>
        <begin position="155"/>
        <end position="176"/>
    </location>
</feature>
<comment type="catalytic activity">
    <reaction evidence="1">
        <text>ATP + protein L-histidine = ADP + protein N-phospho-L-histidine.</text>
        <dbReference type="EC" id="2.7.13.3"/>
    </reaction>
</comment>
<dbReference type="EC" id="2.7.13.3" evidence="3"/>
<keyword evidence="10 11" id="KW-0472">Membrane</keyword>
<dbReference type="SMART" id="SM00388">
    <property type="entry name" value="HisKA"/>
    <property type="match status" value="1"/>
</dbReference>
<dbReference type="GO" id="GO:0000155">
    <property type="term" value="F:phosphorelay sensor kinase activity"/>
    <property type="evidence" value="ECO:0007669"/>
    <property type="project" value="InterPro"/>
</dbReference>
<organism evidence="14 15">
    <name type="scientific">Microbispora hainanensis</name>
    <dbReference type="NCBI Taxonomy" id="568844"/>
    <lineage>
        <taxon>Bacteria</taxon>
        <taxon>Bacillati</taxon>
        <taxon>Actinomycetota</taxon>
        <taxon>Actinomycetes</taxon>
        <taxon>Streptosporangiales</taxon>
        <taxon>Streptosporangiaceae</taxon>
        <taxon>Microbispora</taxon>
    </lineage>
</organism>
<sequence length="481" mass="52045">MRLHDRFSITFRITLFTGLMATFLCALLAVSIMTGVHHWASDDVEREISAAGGRVAVQIERGELTYPLDVYKSRDLQVVDPSGRVVAATANMRGKPRMATFIPPDTRNSATRIVCGDDFAVPGCNVVVAQWAHRPGQRWLVYSAAPQVPPWVDPWLAALVGLSAAALAGAITYLGYRDVRASLRPVDAIRGELDEINETCPSRRVPMPSAQDEIRAMAESVNRTLSRLDSALQQVQSALQHQRQFVSNASHDLRTPIAAMRAEVEDGLLAPEETSVPQLGEAILPSLERLEAIVHDLLTIERLDHGVYGEQATIDLAVLVAAELRGRAQKTKRYECALKPGVIVAGDRVRLARLLTSLFDNAERHARSTVSVSVRHEPGEGRGTAVLEVGDDGPGIDRDKREMVFDRFTRLDAARSRNAGGAGLGLSIARQIAEAHGGSLRIEDSSVGARFVMRLPAVCDPATAAPADGGVPSENDSRGPC</sequence>
<keyword evidence="8 11" id="KW-1133">Transmembrane helix</keyword>
<feature type="transmembrane region" description="Helical" evidence="11">
    <location>
        <begin position="12"/>
        <end position="33"/>
    </location>
</feature>
<dbReference type="SMART" id="SM00387">
    <property type="entry name" value="HATPase_c"/>
    <property type="match status" value="1"/>
</dbReference>
<evidence type="ECO:0000256" key="10">
    <source>
        <dbReference type="ARBA" id="ARBA00023136"/>
    </source>
</evidence>
<dbReference type="InterPro" id="IPR003660">
    <property type="entry name" value="HAMP_dom"/>
</dbReference>
<dbReference type="InterPro" id="IPR003661">
    <property type="entry name" value="HisK_dim/P_dom"/>
</dbReference>
<dbReference type="SUPFAM" id="SSF47384">
    <property type="entry name" value="Homodimeric domain of signal transducing histidine kinase"/>
    <property type="match status" value="1"/>
</dbReference>
<dbReference type="InterPro" id="IPR003594">
    <property type="entry name" value="HATPase_dom"/>
</dbReference>
<keyword evidence="4" id="KW-0597">Phosphoprotein</keyword>
<dbReference type="Proteomes" id="UP000316541">
    <property type="component" value="Unassembled WGS sequence"/>
</dbReference>
<dbReference type="PANTHER" id="PTHR45436">
    <property type="entry name" value="SENSOR HISTIDINE KINASE YKOH"/>
    <property type="match status" value="1"/>
</dbReference>
<comment type="caution">
    <text evidence="14">The sequence shown here is derived from an EMBL/GenBank/DDBJ whole genome shotgun (WGS) entry which is preliminary data.</text>
</comment>
<evidence type="ECO:0000256" key="9">
    <source>
        <dbReference type="ARBA" id="ARBA00023012"/>
    </source>
</evidence>
<evidence type="ECO:0000259" key="13">
    <source>
        <dbReference type="PROSITE" id="PS50885"/>
    </source>
</evidence>
<keyword evidence="7 14" id="KW-0418">Kinase</keyword>
<evidence type="ECO:0000256" key="5">
    <source>
        <dbReference type="ARBA" id="ARBA00022679"/>
    </source>
</evidence>
<dbReference type="InterPro" id="IPR005467">
    <property type="entry name" value="His_kinase_dom"/>
</dbReference>
<proteinExistence type="predicted"/>
<reference evidence="14 15" key="1">
    <citation type="submission" date="2019-07" db="EMBL/GenBank/DDBJ databases">
        <title>Microbispora hainanensis DSM 45428.</title>
        <authorList>
            <person name="Thawai C."/>
        </authorList>
    </citation>
    <scope>NUCLEOTIDE SEQUENCE [LARGE SCALE GENOMIC DNA]</scope>
    <source>
        <strain evidence="14 15">DSM 45428</strain>
    </source>
</reference>
<comment type="subcellular location">
    <subcellularLocation>
        <location evidence="2">Cell membrane</location>
    </subcellularLocation>
</comment>
<dbReference type="Gene3D" id="1.10.287.130">
    <property type="match status" value="1"/>
</dbReference>
<dbReference type="SUPFAM" id="SSF55874">
    <property type="entry name" value="ATPase domain of HSP90 chaperone/DNA topoisomerase II/histidine kinase"/>
    <property type="match status" value="1"/>
</dbReference>
<dbReference type="PROSITE" id="PS50109">
    <property type="entry name" value="HIS_KIN"/>
    <property type="match status" value="1"/>
</dbReference>
<accession>A0A544Y8K2</accession>
<dbReference type="Gene3D" id="3.30.565.10">
    <property type="entry name" value="Histidine kinase-like ATPase, C-terminal domain"/>
    <property type="match status" value="1"/>
</dbReference>
<evidence type="ECO:0000256" key="2">
    <source>
        <dbReference type="ARBA" id="ARBA00004236"/>
    </source>
</evidence>
<dbReference type="Pfam" id="PF02518">
    <property type="entry name" value="HATPase_c"/>
    <property type="match status" value="1"/>
</dbReference>
<dbReference type="InterPro" id="IPR004358">
    <property type="entry name" value="Sig_transdc_His_kin-like_C"/>
</dbReference>
<dbReference type="PRINTS" id="PR00344">
    <property type="entry name" value="BCTRLSENSOR"/>
</dbReference>
<evidence type="ECO:0000256" key="8">
    <source>
        <dbReference type="ARBA" id="ARBA00022989"/>
    </source>
</evidence>
<name>A0A544Y8K2_9ACTN</name>
<evidence type="ECO:0000256" key="4">
    <source>
        <dbReference type="ARBA" id="ARBA00022553"/>
    </source>
</evidence>
<dbReference type="InterPro" id="IPR050428">
    <property type="entry name" value="TCS_sensor_his_kinase"/>
</dbReference>
<dbReference type="EMBL" id="VIRM01000066">
    <property type="protein sequence ID" value="TQS13101.1"/>
    <property type="molecule type" value="Genomic_DNA"/>
</dbReference>
<dbReference type="PANTHER" id="PTHR45436:SF5">
    <property type="entry name" value="SENSOR HISTIDINE KINASE TRCS"/>
    <property type="match status" value="1"/>
</dbReference>
<dbReference type="RefSeq" id="WP_142624637.1">
    <property type="nucleotide sequence ID" value="NZ_VIRM01000066.1"/>
</dbReference>
<feature type="domain" description="HAMP" evidence="13">
    <location>
        <begin position="180"/>
        <end position="233"/>
    </location>
</feature>
<keyword evidence="5" id="KW-0808">Transferase</keyword>
<evidence type="ECO:0000259" key="12">
    <source>
        <dbReference type="PROSITE" id="PS50109"/>
    </source>
</evidence>
<protein>
    <recommendedName>
        <fullName evidence="3">histidine kinase</fullName>
        <ecNumber evidence="3">2.7.13.3</ecNumber>
    </recommendedName>
</protein>
<evidence type="ECO:0000256" key="3">
    <source>
        <dbReference type="ARBA" id="ARBA00012438"/>
    </source>
</evidence>
<evidence type="ECO:0000313" key="14">
    <source>
        <dbReference type="EMBL" id="TQS13101.1"/>
    </source>
</evidence>
<evidence type="ECO:0000256" key="11">
    <source>
        <dbReference type="SAM" id="Phobius"/>
    </source>
</evidence>
<feature type="domain" description="Histidine kinase" evidence="12">
    <location>
        <begin position="248"/>
        <end position="459"/>
    </location>
</feature>
<dbReference type="PROSITE" id="PS50885">
    <property type="entry name" value="HAMP"/>
    <property type="match status" value="1"/>
</dbReference>
<dbReference type="Gene3D" id="6.10.340.10">
    <property type="match status" value="1"/>
</dbReference>
<evidence type="ECO:0000256" key="7">
    <source>
        <dbReference type="ARBA" id="ARBA00022777"/>
    </source>
</evidence>
<dbReference type="GO" id="GO:0005886">
    <property type="term" value="C:plasma membrane"/>
    <property type="evidence" value="ECO:0007669"/>
    <property type="project" value="UniProtKB-SubCell"/>
</dbReference>